<reference evidence="2 3" key="1">
    <citation type="journal article" date="2015" name="Genome Announc.">
        <title>Draft Genome Sequence of Cyanobacterium Hassallia byssoidea Strain VB512170, Isolated from Monuments in India.</title>
        <authorList>
            <person name="Singh D."/>
            <person name="Chandrababunaidu M.M."/>
            <person name="Panda A."/>
            <person name="Sen D."/>
            <person name="Bhattacharyya S."/>
            <person name="Adhikary S.P."/>
            <person name="Tripathy S."/>
        </authorList>
    </citation>
    <scope>NUCLEOTIDE SEQUENCE [LARGE SCALE GENOMIC DNA]</scope>
    <source>
        <strain evidence="2 3">VB512170</strain>
    </source>
</reference>
<dbReference type="AlphaFoldDB" id="A0A846HDG4"/>
<keyword evidence="1" id="KW-1133">Transmembrane helix</keyword>
<evidence type="ECO:0000256" key="1">
    <source>
        <dbReference type="SAM" id="Phobius"/>
    </source>
</evidence>
<evidence type="ECO:0000313" key="3">
    <source>
        <dbReference type="Proteomes" id="UP000031549"/>
    </source>
</evidence>
<dbReference type="InterPro" id="IPR021787">
    <property type="entry name" value="DUF3352"/>
</dbReference>
<protein>
    <submittedName>
        <fullName evidence="2">DUF3352 domain-containing protein</fullName>
    </submittedName>
</protein>
<comment type="caution">
    <text evidence="2">The sequence shown here is derived from an EMBL/GenBank/DDBJ whole genome shotgun (WGS) entry which is preliminary data.</text>
</comment>
<accession>A0A846HDG4</accession>
<organism evidence="2 3">
    <name type="scientific">Hassallia byssoidea VB512170</name>
    <dbReference type="NCBI Taxonomy" id="1304833"/>
    <lineage>
        <taxon>Bacteria</taxon>
        <taxon>Bacillati</taxon>
        <taxon>Cyanobacteriota</taxon>
        <taxon>Cyanophyceae</taxon>
        <taxon>Nostocales</taxon>
        <taxon>Tolypothrichaceae</taxon>
        <taxon>Hassallia</taxon>
    </lineage>
</organism>
<name>A0A846HDG4_9CYAN</name>
<dbReference type="RefSeq" id="WP_039747323.1">
    <property type="nucleotide sequence ID" value="NZ_JTCM02000048.1"/>
</dbReference>
<keyword evidence="1" id="KW-0472">Membrane</keyword>
<dbReference type="Pfam" id="PF11832">
    <property type="entry name" value="DUF3352"/>
    <property type="match status" value="1"/>
</dbReference>
<evidence type="ECO:0000313" key="2">
    <source>
        <dbReference type="EMBL" id="NEU74714.1"/>
    </source>
</evidence>
<dbReference type="EMBL" id="JTCM02000048">
    <property type="protein sequence ID" value="NEU74714.1"/>
    <property type="molecule type" value="Genomic_DNA"/>
</dbReference>
<proteinExistence type="predicted"/>
<gene>
    <name evidence="2" type="ORF">PI95_019670</name>
</gene>
<keyword evidence="3" id="KW-1185">Reference proteome</keyword>
<feature type="transmembrane region" description="Helical" evidence="1">
    <location>
        <begin position="7"/>
        <end position="29"/>
    </location>
</feature>
<dbReference type="Proteomes" id="UP000031549">
    <property type="component" value="Unassembled WGS sequence"/>
</dbReference>
<keyword evidence="1" id="KW-0812">Transmembrane</keyword>
<sequence>MRQNSLFGFLAAGAIALLLIVIAGFYWFFGKSPVNLIGGGTASEPGAAIFVSKSAPVMVSMLVNPDKLQASNSDRELSKLKTSLLANTGIDYKQDVQPWLGNEITLAVTSLDIDRDPANKRQPGYLMALASHKPETSREFVELLFSKRVLAGENLVVEQYKGVKLISDTSPSEKGLLVGASVGDFVLFANDPKVLRDAINNVQAPDLNLTNSAQYQKALKQLPKNALAATFLNLPAVAEWQNLKLSEATYDSQIVSLALNPKGLLAETSLLTSSATSPPSSQLSQPVGALNYIPETAGLAISGVDLSNLDNSDLAQLWKQVTTAISGSQKDLRSGLVQPLADVQKAWGIDLRNDIFSWVKGEYAIALLPHQEQINPDWVFVVEKSEGVPEAISRLDAIASSQGLNVSSLTLDNQKVFAWTKLTTVTNNTDSGSESINLKAKVQGVHTNLGNYEIFASSIDVINQVLKVKDNSLVKNRNFQDSIAAIPQPNQGYLYLDWAKSHEIVERQIPILKLVEVVAKPFLDKVRSLIVSSYGSDTGLLKGGVFFELNHS</sequence>